<evidence type="ECO:0000313" key="2">
    <source>
        <dbReference type="EMBL" id="NKC34621.1"/>
    </source>
</evidence>
<dbReference type="PANTHER" id="PTHR36180">
    <property type="entry name" value="DNA-BINDING PROTEIN-RELATED-RELATED"/>
    <property type="match status" value="1"/>
</dbReference>
<gene>
    <name evidence="2" type="ORF">HEQ75_27495</name>
</gene>
<dbReference type="EMBL" id="JAAVNE010000110">
    <property type="protein sequence ID" value="NKC34621.1"/>
    <property type="molecule type" value="Genomic_DNA"/>
</dbReference>
<feature type="domain" description="AntA/AntB antirepressor" evidence="1">
    <location>
        <begin position="25"/>
        <end position="91"/>
    </location>
</feature>
<dbReference type="Pfam" id="PF08346">
    <property type="entry name" value="AntA"/>
    <property type="match status" value="1"/>
</dbReference>
<comment type="caution">
    <text evidence="2">The sequence shown here is derived from an EMBL/GenBank/DDBJ whole genome shotgun (WGS) entry which is preliminary data.</text>
</comment>
<sequence>MSPRLSGRGPALSTTTIDGEAVQTVNARELHARLEVGTAFKDWIARRIVDYGFTEGRDFCSFLSESTGGRPSRDYHLTLDMAKELAMVERNDAGRRVRHYFIECERRAKAKAAPLPVPRWTPFRHPIDPPQEDNG</sequence>
<organism evidence="2 3">
    <name type="scientific">Falsiroseomonas selenitidurans</name>
    <dbReference type="NCBI Taxonomy" id="2716335"/>
    <lineage>
        <taxon>Bacteria</taxon>
        <taxon>Pseudomonadati</taxon>
        <taxon>Pseudomonadota</taxon>
        <taxon>Alphaproteobacteria</taxon>
        <taxon>Acetobacterales</taxon>
        <taxon>Roseomonadaceae</taxon>
        <taxon>Falsiroseomonas</taxon>
    </lineage>
</organism>
<accession>A0ABX1EBQ4</accession>
<name>A0ABX1EBQ4_9PROT</name>
<dbReference type="PANTHER" id="PTHR36180:SF1">
    <property type="entry name" value="ANTA_ANTB ANTIREPRESSOR DOMAIN-CONTAINING PROTEIN"/>
    <property type="match status" value="1"/>
</dbReference>
<proteinExistence type="predicted"/>
<dbReference type="InterPro" id="IPR013557">
    <property type="entry name" value="AntA/B_antirep"/>
</dbReference>
<evidence type="ECO:0000259" key="1">
    <source>
        <dbReference type="Pfam" id="PF08346"/>
    </source>
</evidence>
<protein>
    <recommendedName>
        <fullName evidence="1">AntA/AntB antirepressor domain-containing protein</fullName>
    </recommendedName>
</protein>
<reference evidence="2 3" key="1">
    <citation type="submission" date="2020-03" db="EMBL/GenBank/DDBJ databases">
        <title>Roseomonas selenitidurans sp. nov. isolated from urban soil.</title>
        <authorList>
            <person name="Liu H."/>
        </authorList>
    </citation>
    <scope>NUCLEOTIDE SEQUENCE [LARGE SCALE GENOMIC DNA]</scope>
    <source>
        <strain evidence="2 3">BU-1</strain>
    </source>
</reference>
<dbReference type="Proteomes" id="UP000787635">
    <property type="component" value="Unassembled WGS sequence"/>
</dbReference>
<keyword evidence="3" id="KW-1185">Reference proteome</keyword>
<evidence type="ECO:0000313" key="3">
    <source>
        <dbReference type="Proteomes" id="UP000787635"/>
    </source>
</evidence>